<sequence length="209" mass="23989">MAKDTKVNLSDVEEILKNEIKLNHLSSCYNPRVIFITGVSGSGKSTIIAKLKGNFIKIQSDNYRKLHPKIKDFKEKLGRNEAYKKTGNYSFEFAKKLCHQAIESRLNIVFEATFSKLETAKTLIDPFVKNGYEVVIVKLPINVDLSIERNQKRYKEKQAQEYMIPRITTCEDIEKMADTYNETLDALEKIGIKIINLDTFSSEIIKMAL</sequence>
<evidence type="ECO:0000313" key="4">
    <source>
        <dbReference type="EMBL" id="STO68835.1"/>
    </source>
</evidence>
<evidence type="ECO:0000259" key="3">
    <source>
        <dbReference type="Pfam" id="PF06414"/>
    </source>
</evidence>
<dbReference type="InterPro" id="IPR027417">
    <property type="entry name" value="P-loop_NTPase"/>
</dbReference>
<dbReference type="GO" id="GO:0005524">
    <property type="term" value="F:ATP binding"/>
    <property type="evidence" value="ECO:0007669"/>
    <property type="project" value="UniProtKB-KW"/>
</dbReference>
<dbReference type="SUPFAM" id="SSF52540">
    <property type="entry name" value="P-loop containing nucleoside triphosphate hydrolases"/>
    <property type="match status" value="1"/>
</dbReference>
<keyword evidence="4" id="KW-0808">Transferase</keyword>
<keyword evidence="2" id="KW-0067">ATP-binding</keyword>
<feature type="domain" description="Zeta toxin" evidence="3">
    <location>
        <begin position="29"/>
        <end position="189"/>
    </location>
</feature>
<protein>
    <submittedName>
        <fullName evidence="4">Antitoxin/toxin system zeta toxin, signal recognition particle GTPase</fullName>
        <ecNumber evidence="4">2.7.1.-</ecNumber>
    </submittedName>
</protein>
<evidence type="ECO:0000313" key="5">
    <source>
        <dbReference type="Proteomes" id="UP000254496"/>
    </source>
</evidence>
<dbReference type="Proteomes" id="UP000254496">
    <property type="component" value="Unassembled WGS sequence"/>
</dbReference>
<dbReference type="GO" id="GO:0016301">
    <property type="term" value="F:kinase activity"/>
    <property type="evidence" value="ECO:0007669"/>
    <property type="project" value="InterPro"/>
</dbReference>
<dbReference type="Pfam" id="PF06414">
    <property type="entry name" value="Zeta_toxin"/>
    <property type="match status" value="1"/>
</dbReference>
<accession>A0AB38H8Z1</accession>
<keyword evidence="1" id="KW-0547">Nucleotide-binding</keyword>
<comment type="caution">
    <text evidence="4">The sequence shown here is derived from an EMBL/GenBank/DDBJ whole genome shotgun (WGS) entry which is preliminary data.</text>
</comment>
<dbReference type="InterPro" id="IPR010488">
    <property type="entry name" value="Zeta_toxin_domain"/>
</dbReference>
<gene>
    <name evidence="4" type="primary">pezT_2</name>
    <name evidence="4" type="ORF">NCTC8540_01349</name>
</gene>
<proteinExistence type="predicted"/>
<organism evidence="4 5">
    <name type="scientific">Canicola haemoglobinophilus</name>
    <dbReference type="NCBI Taxonomy" id="733"/>
    <lineage>
        <taxon>Bacteria</taxon>
        <taxon>Pseudomonadati</taxon>
        <taxon>Pseudomonadota</taxon>
        <taxon>Gammaproteobacteria</taxon>
        <taxon>Pasteurellales</taxon>
        <taxon>Pasteurellaceae</taxon>
        <taxon>Canicola</taxon>
    </lineage>
</organism>
<dbReference type="EC" id="2.7.1.-" evidence="4"/>
<dbReference type="AlphaFoldDB" id="A0AB38H8Z1"/>
<evidence type="ECO:0000256" key="1">
    <source>
        <dbReference type="ARBA" id="ARBA00022741"/>
    </source>
</evidence>
<reference evidence="4 5" key="1">
    <citation type="submission" date="2018-06" db="EMBL/GenBank/DDBJ databases">
        <authorList>
            <consortium name="Pathogen Informatics"/>
            <person name="Doyle S."/>
        </authorList>
    </citation>
    <scope>NUCLEOTIDE SEQUENCE [LARGE SCALE GENOMIC DNA]</scope>
    <source>
        <strain evidence="4 5">NCTC8540</strain>
    </source>
</reference>
<dbReference type="Gene3D" id="3.40.50.300">
    <property type="entry name" value="P-loop containing nucleotide triphosphate hydrolases"/>
    <property type="match status" value="1"/>
</dbReference>
<name>A0AB38H8Z1_9PAST</name>
<evidence type="ECO:0000256" key="2">
    <source>
        <dbReference type="ARBA" id="ARBA00022840"/>
    </source>
</evidence>
<dbReference type="EMBL" id="UGHJ01000001">
    <property type="protein sequence ID" value="STO68835.1"/>
    <property type="molecule type" value="Genomic_DNA"/>
</dbReference>
<dbReference type="RefSeq" id="WP_115073085.1">
    <property type="nucleotide sequence ID" value="NZ_UGHE01000002.1"/>
</dbReference>